<feature type="chain" id="PRO_5036490985" description="Secreted protein" evidence="1">
    <location>
        <begin position="16"/>
        <end position="113"/>
    </location>
</feature>
<gene>
    <name evidence="2" type="ORF">NPIL_339971</name>
</gene>
<keyword evidence="3" id="KW-1185">Reference proteome</keyword>
<evidence type="ECO:0000256" key="1">
    <source>
        <dbReference type="SAM" id="SignalP"/>
    </source>
</evidence>
<reference evidence="2" key="1">
    <citation type="submission" date="2020-08" db="EMBL/GenBank/DDBJ databases">
        <title>Multicomponent nature underlies the extraordinary mechanical properties of spider dragline silk.</title>
        <authorList>
            <person name="Kono N."/>
            <person name="Nakamura H."/>
            <person name="Mori M."/>
            <person name="Yoshida Y."/>
            <person name="Ohtoshi R."/>
            <person name="Malay A.D."/>
            <person name="Moran D.A.P."/>
            <person name="Tomita M."/>
            <person name="Numata K."/>
            <person name="Arakawa K."/>
        </authorList>
    </citation>
    <scope>NUCLEOTIDE SEQUENCE</scope>
</reference>
<name>A0A8X6NX92_NEPPI</name>
<protein>
    <recommendedName>
        <fullName evidence="4">Secreted protein</fullName>
    </recommendedName>
</protein>
<evidence type="ECO:0000313" key="3">
    <source>
        <dbReference type="Proteomes" id="UP000887013"/>
    </source>
</evidence>
<accession>A0A8X6NX92</accession>
<evidence type="ECO:0000313" key="2">
    <source>
        <dbReference type="EMBL" id="GFT36153.1"/>
    </source>
</evidence>
<proteinExistence type="predicted"/>
<dbReference type="Proteomes" id="UP000887013">
    <property type="component" value="Unassembled WGS sequence"/>
</dbReference>
<evidence type="ECO:0008006" key="4">
    <source>
        <dbReference type="Google" id="ProtNLM"/>
    </source>
</evidence>
<feature type="signal peptide" evidence="1">
    <location>
        <begin position="1"/>
        <end position="15"/>
    </location>
</feature>
<keyword evidence="1" id="KW-0732">Signal</keyword>
<comment type="caution">
    <text evidence="2">The sequence shown here is derived from an EMBL/GenBank/DDBJ whole genome shotgun (WGS) entry which is preliminary data.</text>
</comment>
<dbReference type="AlphaFoldDB" id="A0A8X6NX92"/>
<organism evidence="2 3">
    <name type="scientific">Nephila pilipes</name>
    <name type="common">Giant wood spider</name>
    <name type="synonym">Nephila maculata</name>
    <dbReference type="NCBI Taxonomy" id="299642"/>
    <lineage>
        <taxon>Eukaryota</taxon>
        <taxon>Metazoa</taxon>
        <taxon>Ecdysozoa</taxon>
        <taxon>Arthropoda</taxon>
        <taxon>Chelicerata</taxon>
        <taxon>Arachnida</taxon>
        <taxon>Araneae</taxon>
        <taxon>Araneomorphae</taxon>
        <taxon>Entelegynae</taxon>
        <taxon>Araneoidea</taxon>
        <taxon>Nephilidae</taxon>
        <taxon>Nephila</taxon>
    </lineage>
</organism>
<sequence length="113" mass="12785">MIILWDTAWLQFFASHSLYWLSGIALDGAPIGLNCLKSPVRDFCWITRLPNITVRQRLQRTTNQNVVNFPPSFERFRVCGMIECHGGDHFVADLCAKTKWATMGMRSGCSSSS</sequence>
<dbReference type="EMBL" id="BMAW01013869">
    <property type="protein sequence ID" value="GFT36153.1"/>
    <property type="molecule type" value="Genomic_DNA"/>
</dbReference>